<name>A0ABD5CI45_9BURK</name>
<comment type="caution">
    <text evidence="1">The sequence shown here is derived from an EMBL/GenBank/DDBJ whole genome shotgun (WGS) entry which is preliminary data.</text>
</comment>
<organism evidence="1 2">
    <name type="scientific">Paraburkholderia graminis</name>
    <dbReference type="NCBI Taxonomy" id="60548"/>
    <lineage>
        <taxon>Bacteria</taxon>
        <taxon>Pseudomonadati</taxon>
        <taxon>Pseudomonadota</taxon>
        <taxon>Betaproteobacteria</taxon>
        <taxon>Burkholderiales</taxon>
        <taxon>Burkholderiaceae</taxon>
        <taxon>Paraburkholderia</taxon>
    </lineage>
</organism>
<protein>
    <submittedName>
        <fullName evidence="1">Uncharacterized protein</fullName>
    </submittedName>
</protein>
<accession>A0ABD5CI45</accession>
<evidence type="ECO:0000313" key="2">
    <source>
        <dbReference type="Proteomes" id="UP001245184"/>
    </source>
</evidence>
<dbReference type="RefSeq" id="WP_029966644.1">
    <property type="nucleotide sequence ID" value="NZ_ATXV01000002.1"/>
</dbReference>
<sequence length="90" mass="9923">MCDAEIAAVLLNRCTAQPFDNEEPAYLDILREGNLSFKHVVSFVGPRDIPDPEACHAESIIFADGSRALRISAVEGDSGWTRWTALQPLH</sequence>
<dbReference type="EMBL" id="JAVIZN010000002">
    <property type="protein sequence ID" value="MDR6204756.1"/>
    <property type="molecule type" value="Genomic_DNA"/>
</dbReference>
<dbReference type="AlphaFoldDB" id="A0ABD5CI45"/>
<reference evidence="1 2" key="1">
    <citation type="submission" date="2023-08" db="EMBL/GenBank/DDBJ databases">
        <title>Genome sequencing of plant associated microbes to promote plant fitness in Sorghum bicolor and Oryza sativa.</title>
        <authorList>
            <person name="Coleman-Derr D."/>
        </authorList>
    </citation>
    <scope>NUCLEOTIDE SEQUENCE [LARGE SCALE GENOMIC DNA]</scope>
    <source>
        <strain evidence="1 2">SLBN-33</strain>
    </source>
</reference>
<evidence type="ECO:0000313" key="1">
    <source>
        <dbReference type="EMBL" id="MDR6204756.1"/>
    </source>
</evidence>
<proteinExistence type="predicted"/>
<dbReference type="Proteomes" id="UP001245184">
    <property type="component" value="Unassembled WGS sequence"/>
</dbReference>
<gene>
    <name evidence="1" type="ORF">QF025_003476</name>
</gene>